<keyword evidence="4" id="KW-1003">Cell membrane</keyword>
<evidence type="ECO:0000256" key="3">
    <source>
        <dbReference type="ARBA" id="ARBA00022448"/>
    </source>
</evidence>
<accession>A0A3S4HJD8</accession>
<dbReference type="PROSITE" id="PS50283">
    <property type="entry name" value="NA_SOLUT_SYMP_3"/>
    <property type="match status" value="1"/>
</dbReference>
<dbReference type="EMBL" id="LR134182">
    <property type="protein sequence ID" value="VEB40856.1"/>
    <property type="molecule type" value="Genomic_DNA"/>
</dbReference>
<evidence type="ECO:0000256" key="12">
    <source>
        <dbReference type="RuleBase" id="RU362091"/>
    </source>
</evidence>
<dbReference type="GO" id="GO:0006814">
    <property type="term" value="P:sodium ion transport"/>
    <property type="evidence" value="ECO:0007669"/>
    <property type="project" value="UniProtKB-KW"/>
</dbReference>
<comment type="subcellular location">
    <subcellularLocation>
        <location evidence="1">Cell membrane</location>
        <topology evidence="1">Multi-pass membrane protein</topology>
    </subcellularLocation>
</comment>
<dbReference type="Gene3D" id="1.20.1730.10">
    <property type="entry name" value="Sodium/glucose cotransporter"/>
    <property type="match status" value="1"/>
</dbReference>
<reference evidence="14 15" key="1">
    <citation type="submission" date="2018-12" db="EMBL/GenBank/DDBJ databases">
        <authorList>
            <consortium name="Pathogen Informatics"/>
        </authorList>
    </citation>
    <scope>NUCLEOTIDE SEQUENCE [LARGE SCALE GENOMIC DNA]</scope>
    <source>
        <strain evidence="14 15">NCTC9695</strain>
    </source>
</reference>
<evidence type="ECO:0000256" key="5">
    <source>
        <dbReference type="ARBA" id="ARBA00022692"/>
    </source>
</evidence>
<keyword evidence="10 13" id="KW-0472">Membrane</keyword>
<evidence type="ECO:0000256" key="8">
    <source>
        <dbReference type="ARBA" id="ARBA00023053"/>
    </source>
</evidence>
<dbReference type="AlphaFoldDB" id="A0A3S4HJD8"/>
<evidence type="ECO:0000256" key="13">
    <source>
        <dbReference type="SAM" id="Phobius"/>
    </source>
</evidence>
<feature type="transmembrane region" description="Helical" evidence="13">
    <location>
        <begin position="73"/>
        <end position="94"/>
    </location>
</feature>
<evidence type="ECO:0000313" key="14">
    <source>
        <dbReference type="EMBL" id="VEB40856.1"/>
    </source>
</evidence>
<feature type="transmembrane region" description="Helical" evidence="13">
    <location>
        <begin position="145"/>
        <end position="166"/>
    </location>
</feature>
<dbReference type="GO" id="GO:0015293">
    <property type="term" value="F:symporter activity"/>
    <property type="evidence" value="ECO:0007669"/>
    <property type="project" value="UniProtKB-KW"/>
</dbReference>
<dbReference type="PROSITE" id="PS00456">
    <property type="entry name" value="NA_SOLUT_SYMP_1"/>
    <property type="match status" value="1"/>
</dbReference>
<dbReference type="PANTHER" id="PTHR48086:SF6">
    <property type="entry name" value="CATION_ACETATE SYMPORTER ACTP"/>
    <property type="match status" value="1"/>
</dbReference>
<dbReference type="InterPro" id="IPR038377">
    <property type="entry name" value="Na/Glc_symporter_sf"/>
</dbReference>
<dbReference type="Proteomes" id="UP000275777">
    <property type="component" value="Chromosome"/>
</dbReference>
<feature type="transmembrane region" description="Helical" evidence="13">
    <location>
        <begin position="266"/>
        <end position="286"/>
    </location>
</feature>
<evidence type="ECO:0000256" key="11">
    <source>
        <dbReference type="ARBA" id="ARBA00023201"/>
    </source>
</evidence>
<keyword evidence="11" id="KW-0739">Sodium transport</keyword>
<feature type="transmembrane region" description="Helical" evidence="13">
    <location>
        <begin position="114"/>
        <end position="133"/>
    </location>
</feature>
<keyword evidence="5 13" id="KW-0812">Transmembrane</keyword>
<evidence type="ECO:0000256" key="2">
    <source>
        <dbReference type="ARBA" id="ARBA00006434"/>
    </source>
</evidence>
<dbReference type="Pfam" id="PF00474">
    <property type="entry name" value="SSF"/>
    <property type="match status" value="1"/>
</dbReference>
<evidence type="ECO:0000256" key="4">
    <source>
        <dbReference type="ARBA" id="ARBA00022475"/>
    </source>
</evidence>
<keyword evidence="8" id="KW-0915">Sodium</keyword>
<dbReference type="GO" id="GO:0015123">
    <property type="term" value="F:acetate transmembrane transporter activity"/>
    <property type="evidence" value="ECO:0007669"/>
    <property type="project" value="TreeGrafter"/>
</dbReference>
<keyword evidence="6" id="KW-0769">Symport</keyword>
<organism evidence="14 15">
    <name type="scientific">Chromobacterium violaceum</name>
    <dbReference type="NCBI Taxonomy" id="536"/>
    <lineage>
        <taxon>Bacteria</taxon>
        <taxon>Pseudomonadati</taxon>
        <taxon>Pseudomonadota</taxon>
        <taxon>Betaproteobacteria</taxon>
        <taxon>Neisseriales</taxon>
        <taxon>Chromobacteriaceae</taxon>
        <taxon>Chromobacterium</taxon>
    </lineage>
</organism>
<evidence type="ECO:0000313" key="15">
    <source>
        <dbReference type="Proteomes" id="UP000275777"/>
    </source>
</evidence>
<keyword evidence="3" id="KW-0813">Transport</keyword>
<dbReference type="InterPro" id="IPR018212">
    <property type="entry name" value="Na/solute_symporter_CS"/>
</dbReference>
<evidence type="ECO:0000256" key="7">
    <source>
        <dbReference type="ARBA" id="ARBA00022989"/>
    </source>
</evidence>
<evidence type="ECO:0000256" key="10">
    <source>
        <dbReference type="ARBA" id="ARBA00023136"/>
    </source>
</evidence>
<dbReference type="InterPro" id="IPR050277">
    <property type="entry name" value="Sodium:Solute_Symporter"/>
</dbReference>
<gene>
    <name evidence="14" type="primary">actP_1</name>
    <name evidence="14" type="ORF">NCTC9695_01259</name>
</gene>
<keyword evidence="9" id="KW-0406">Ion transport</keyword>
<dbReference type="GO" id="GO:0006847">
    <property type="term" value="P:plasma membrane acetate transport"/>
    <property type="evidence" value="ECO:0007669"/>
    <property type="project" value="TreeGrafter"/>
</dbReference>
<dbReference type="InterPro" id="IPR001734">
    <property type="entry name" value="Na/solute_symporter"/>
</dbReference>
<keyword evidence="7 13" id="KW-1133">Transmembrane helix</keyword>
<proteinExistence type="inferred from homology"/>
<dbReference type="GO" id="GO:0005886">
    <property type="term" value="C:plasma membrane"/>
    <property type="evidence" value="ECO:0007669"/>
    <property type="project" value="UniProtKB-SubCell"/>
</dbReference>
<evidence type="ECO:0000256" key="1">
    <source>
        <dbReference type="ARBA" id="ARBA00004651"/>
    </source>
</evidence>
<dbReference type="PANTHER" id="PTHR48086">
    <property type="entry name" value="SODIUM/PROLINE SYMPORTER-RELATED"/>
    <property type="match status" value="1"/>
</dbReference>
<evidence type="ECO:0000256" key="6">
    <source>
        <dbReference type="ARBA" id="ARBA00022847"/>
    </source>
</evidence>
<feature type="transmembrane region" description="Helical" evidence="13">
    <location>
        <begin position="45"/>
        <end position="66"/>
    </location>
</feature>
<comment type="similarity">
    <text evidence="2 12">Belongs to the sodium:solute symporter (SSF) (TC 2.A.21) family.</text>
</comment>
<evidence type="ECO:0000256" key="9">
    <source>
        <dbReference type="ARBA" id="ARBA00023065"/>
    </source>
</evidence>
<name>A0A3S4HJD8_CHRVL</name>
<sequence length="301" mass="31614">MSASQLLFLALTLLTLGLTAAARRRTASLNDFYTAGGRLPPWQNGLALAGDYLSAAAFLGAAGMYLGQGYDSLAYAVGTLAGWPLLLLLLAGPLRRRGRYTVAGVLSQRFDHPGVRLVSIASSLTVTLCYLIVQLVGAGKLIELLFGLPYLAAVGLVGALMMAYVALGGMLAATWVQISKASLLFVCALLLAAGVLARYDGSPAALFAAAAKLRGAAAFLPSQALPTRWRRCRWPGPEPGPLGLPHVLMRFFTVADARAARRSVGIATWLVAAFFLLNLVIGYGAMTLVGPTRSSMRSTAS</sequence>
<protein>
    <submittedName>
        <fullName evidence="14">Acetate transporter ActP</fullName>
    </submittedName>
</protein>
<feature type="transmembrane region" description="Helical" evidence="13">
    <location>
        <begin position="178"/>
        <end position="197"/>
    </location>
</feature>